<dbReference type="CDD" id="cd08161">
    <property type="entry name" value="SET"/>
    <property type="match status" value="1"/>
</dbReference>
<evidence type="ECO:0000259" key="2">
    <source>
        <dbReference type="PROSITE" id="PS50280"/>
    </source>
</evidence>
<feature type="domain" description="SET" evidence="2">
    <location>
        <begin position="1"/>
        <end position="98"/>
    </location>
</feature>
<reference evidence="4" key="1">
    <citation type="journal article" date="2019" name="Int. J. Syst. Evol. Microbiol.">
        <title>The Global Catalogue of Microorganisms (GCM) 10K type strain sequencing project: providing services to taxonomists for standard genome sequencing and annotation.</title>
        <authorList>
            <consortium name="The Broad Institute Genomics Platform"/>
            <consortium name="The Broad Institute Genome Sequencing Center for Infectious Disease"/>
            <person name="Wu L."/>
            <person name="Ma J."/>
        </authorList>
    </citation>
    <scope>NUCLEOTIDE SEQUENCE [LARGE SCALE GENOMIC DNA]</scope>
    <source>
        <strain evidence="4">KCTC 42087</strain>
    </source>
</reference>
<dbReference type="EC" id="2.1.1.-" evidence="3"/>
<dbReference type="InterPro" id="IPR053201">
    <property type="entry name" value="Flavunoidine_N-MTase"/>
</dbReference>
<dbReference type="InterPro" id="IPR001214">
    <property type="entry name" value="SET_dom"/>
</dbReference>
<dbReference type="InterPro" id="IPR046341">
    <property type="entry name" value="SET_dom_sf"/>
</dbReference>
<dbReference type="SUPFAM" id="SSF82199">
    <property type="entry name" value="SET domain"/>
    <property type="match status" value="1"/>
</dbReference>
<protein>
    <submittedName>
        <fullName evidence="3">SET domain-containing protein</fullName>
        <ecNumber evidence="3">2.1.1.-</ecNumber>
    </submittedName>
</protein>
<dbReference type="RefSeq" id="WP_378287129.1">
    <property type="nucleotide sequence ID" value="NZ_JBHSON010000066.1"/>
</dbReference>
<evidence type="ECO:0000313" key="4">
    <source>
        <dbReference type="Proteomes" id="UP001596074"/>
    </source>
</evidence>
<dbReference type="GO" id="GO:0008168">
    <property type="term" value="F:methyltransferase activity"/>
    <property type="evidence" value="ECO:0007669"/>
    <property type="project" value="UniProtKB-KW"/>
</dbReference>
<dbReference type="GO" id="GO:0032259">
    <property type="term" value="P:methylation"/>
    <property type="evidence" value="ECO:0007669"/>
    <property type="project" value="UniProtKB-KW"/>
</dbReference>
<dbReference type="Pfam" id="PF00856">
    <property type="entry name" value="SET"/>
    <property type="match status" value="1"/>
</dbReference>
<keyword evidence="4" id="KW-1185">Reference proteome</keyword>
<evidence type="ECO:0000256" key="1">
    <source>
        <dbReference type="SAM" id="MobiDB-lite"/>
    </source>
</evidence>
<accession>A0ABW1A6W7</accession>
<sequence>MSTSTFYEVADDRPAGAGLVAAAPIAAGTAVADFADRPVHTVPSVYTIQVGVAEHVDSPTVRYLNHSCAANVFVDTVARIVITMRAIGQGEELTFFYPSTEWAMVRPFACLCAAPDCIGMVQGAYFLPSDVLARYPLSPHIRKLDADRGGPSRDRPPVPGSGS</sequence>
<comment type="caution">
    <text evidence="3">The sequence shown here is derived from an EMBL/GenBank/DDBJ whole genome shotgun (WGS) entry which is preliminary data.</text>
</comment>
<evidence type="ECO:0000313" key="3">
    <source>
        <dbReference type="EMBL" id="MFC5751231.1"/>
    </source>
</evidence>
<gene>
    <name evidence="3" type="ORF">ACFPZN_36925</name>
</gene>
<dbReference type="Gene3D" id="2.170.270.10">
    <property type="entry name" value="SET domain"/>
    <property type="match status" value="1"/>
</dbReference>
<keyword evidence="3" id="KW-0489">Methyltransferase</keyword>
<dbReference type="PANTHER" id="PTHR12350:SF19">
    <property type="entry name" value="SET DOMAIN-CONTAINING PROTEIN"/>
    <property type="match status" value="1"/>
</dbReference>
<keyword evidence="3" id="KW-0808">Transferase</keyword>
<dbReference type="PANTHER" id="PTHR12350">
    <property type="entry name" value="HISTONE-LYSINE N-METHYLTRANSFERASE-RELATED"/>
    <property type="match status" value="1"/>
</dbReference>
<proteinExistence type="predicted"/>
<organism evidence="3 4">
    <name type="scientific">Actinomadura rugatobispora</name>
    <dbReference type="NCBI Taxonomy" id="1994"/>
    <lineage>
        <taxon>Bacteria</taxon>
        <taxon>Bacillati</taxon>
        <taxon>Actinomycetota</taxon>
        <taxon>Actinomycetes</taxon>
        <taxon>Streptosporangiales</taxon>
        <taxon>Thermomonosporaceae</taxon>
        <taxon>Actinomadura</taxon>
    </lineage>
</organism>
<feature type="region of interest" description="Disordered" evidence="1">
    <location>
        <begin position="143"/>
        <end position="163"/>
    </location>
</feature>
<feature type="compositionally biased region" description="Basic and acidic residues" evidence="1">
    <location>
        <begin position="143"/>
        <end position="156"/>
    </location>
</feature>
<dbReference type="EMBL" id="JBHSON010000066">
    <property type="protein sequence ID" value="MFC5751231.1"/>
    <property type="molecule type" value="Genomic_DNA"/>
</dbReference>
<dbReference type="PROSITE" id="PS50280">
    <property type="entry name" value="SET"/>
    <property type="match status" value="1"/>
</dbReference>
<name>A0ABW1A6W7_9ACTN</name>
<dbReference type="Proteomes" id="UP001596074">
    <property type="component" value="Unassembled WGS sequence"/>
</dbReference>